<evidence type="ECO:0000256" key="3">
    <source>
        <dbReference type="ARBA" id="ARBA00022475"/>
    </source>
</evidence>
<dbReference type="Proteomes" id="UP000195781">
    <property type="component" value="Unassembled WGS sequence"/>
</dbReference>
<protein>
    <recommendedName>
        <fullName evidence="8">Permease IIC component</fullName>
    </recommendedName>
</protein>
<evidence type="ECO:0000256" key="6">
    <source>
        <dbReference type="ARBA" id="ARBA00022989"/>
    </source>
</evidence>
<dbReference type="GO" id="GO:0009401">
    <property type="term" value="P:phosphoenolpyruvate-dependent sugar phosphotransferase system"/>
    <property type="evidence" value="ECO:0007669"/>
    <property type="project" value="InterPro"/>
</dbReference>
<keyword evidence="5 9" id="KW-0812">Transmembrane</keyword>
<evidence type="ECO:0000313" key="11">
    <source>
        <dbReference type="EMBL" id="OUN89930.1"/>
    </source>
</evidence>
<dbReference type="OrthoDB" id="3169536at2"/>
<dbReference type="InterPro" id="IPR004796">
    <property type="entry name" value="PTS_IIC_cello"/>
</dbReference>
<sequence length="461" mass="49574">MSSSSKVLDVIEDKLMPLATVVGKNKYLLTLRDTFATIMPLVIAGSLFTLVKSFPVGAWTNFLTNTMLGSISLSDLINVPSACTLSLLAMFVAFLVGYNFAEHEKISDRIAAGLISFVTWIMLMPQITEFTPEGSIEVFNVASIPTGWVGSKGVFVAIVMGFLSVKIYGLMVKNGPTIKMPEGTPPSVSRSFAALIPGTVTIFVALVLRLVFALTPWGDAFSFIYSFLQIPLQNLGGTVFAQAFVYLFAHVLWFFGIHGTNITDSVYAPILLSLSEQNTAALAAGLPATNIINHQFQACFAKYGGAGSTLSLVIAMLLFCKSKRITMLGRLSIAPGIFNINEPIMFGLPMVLNPIMLIPFLLCPMINIFGSWAVMAAGLVPVATGPILTWSTPAILSGFLLAGWQGAVLQVVLIIIGVFVYLPFIKTLDKQYLAEEAAAQEADAASELDDLDLDSLDLDAL</sequence>
<evidence type="ECO:0000256" key="1">
    <source>
        <dbReference type="ARBA" id="ARBA00004651"/>
    </source>
</evidence>
<comment type="subcellular location">
    <subcellularLocation>
        <location evidence="1">Cell membrane</location>
        <topology evidence="1">Multi-pass membrane protein</topology>
    </subcellularLocation>
</comment>
<evidence type="ECO:0000256" key="2">
    <source>
        <dbReference type="ARBA" id="ARBA00022448"/>
    </source>
</evidence>
<proteinExistence type="predicted"/>
<dbReference type="EMBL" id="NFIE01000001">
    <property type="protein sequence ID" value="OUN89930.1"/>
    <property type="molecule type" value="Genomic_DNA"/>
</dbReference>
<keyword evidence="6 9" id="KW-1133">Transmembrane helix</keyword>
<evidence type="ECO:0000256" key="4">
    <source>
        <dbReference type="ARBA" id="ARBA00022597"/>
    </source>
</evidence>
<evidence type="ECO:0000256" key="5">
    <source>
        <dbReference type="ARBA" id="ARBA00022692"/>
    </source>
</evidence>
<dbReference type="Pfam" id="PF02378">
    <property type="entry name" value="PTS_EIIC"/>
    <property type="match status" value="1"/>
</dbReference>
<dbReference type="InterPro" id="IPR051088">
    <property type="entry name" value="PTS_Sugar-EIIC/EIIB"/>
</dbReference>
<feature type="transmembrane region" description="Helical" evidence="9">
    <location>
        <begin position="235"/>
        <end position="255"/>
    </location>
</feature>
<feature type="transmembrane region" description="Helical" evidence="9">
    <location>
        <begin position="110"/>
        <end position="128"/>
    </location>
</feature>
<dbReference type="GO" id="GO:0008982">
    <property type="term" value="F:protein-N(PI)-phosphohistidine-sugar phosphotransferase activity"/>
    <property type="evidence" value="ECO:0007669"/>
    <property type="project" value="UniProtKB-UniRule"/>
</dbReference>
<feature type="transmembrane region" description="Helical" evidence="9">
    <location>
        <begin position="76"/>
        <end position="98"/>
    </location>
</feature>
<dbReference type="PROSITE" id="PS51105">
    <property type="entry name" value="PTS_EIIC_TYPE_3"/>
    <property type="match status" value="1"/>
</dbReference>
<feature type="transmembrane region" description="Helical" evidence="9">
    <location>
        <begin position="300"/>
        <end position="320"/>
    </location>
</feature>
<dbReference type="PANTHER" id="PTHR33989">
    <property type="match status" value="1"/>
</dbReference>
<organism evidence="11 12">
    <name type="scientific">[Collinsella] massiliensis</name>
    <dbReference type="NCBI Taxonomy" id="1232426"/>
    <lineage>
        <taxon>Bacteria</taxon>
        <taxon>Bacillati</taxon>
        <taxon>Actinomycetota</taxon>
        <taxon>Coriobacteriia</taxon>
        <taxon>Coriobacteriales</taxon>
        <taxon>Coriobacteriaceae</taxon>
        <taxon>Enorma</taxon>
    </lineage>
</organism>
<feature type="transmembrane region" description="Helical" evidence="9">
    <location>
        <begin position="34"/>
        <end position="56"/>
    </location>
</feature>
<evidence type="ECO:0000256" key="7">
    <source>
        <dbReference type="ARBA" id="ARBA00023136"/>
    </source>
</evidence>
<dbReference type="AlphaFoldDB" id="A0A1Y3Y6I7"/>
<name>A0A1Y3Y6I7_9ACTN</name>
<accession>A0A1Y3Y6I7</accession>
<dbReference type="NCBIfam" id="TIGR00410">
    <property type="entry name" value="lacE"/>
    <property type="match status" value="1"/>
</dbReference>
<comment type="caution">
    <text evidence="11">The sequence shown here is derived from an EMBL/GenBank/DDBJ whole genome shotgun (WGS) entry which is preliminary data.</text>
</comment>
<dbReference type="GO" id="GO:0005886">
    <property type="term" value="C:plasma membrane"/>
    <property type="evidence" value="ECO:0007669"/>
    <property type="project" value="UniProtKB-SubCell"/>
</dbReference>
<evidence type="ECO:0000256" key="8">
    <source>
        <dbReference type="PIRNR" id="PIRNR006351"/>
    </source>
</evidence>
<evidence type="ECO:0000259" key="10">
    <source>
        <dbReference type="PROSITE" id="PS51105"/>
    </source>
</evidence>
<dbReference type="PIRSF" id="PIRSF006351">
    <property type="entry name" value="PTS_EIIC-Cellobiose"/>
    <property type="match status" value="1"/>
</dbReference>
<dbReference type="RefSeq" id="WP_094334804.1">
    <property type="nucleotide sequence ID" value="NZ_NFIE01000001.1"/>
</dbReference>
<evidence type="ECO:0000256" key="9">
    <source>
        <dbReference type="SAM" id="Phobius"/>
    </source>
</evidence>
<keyword evidence="7 8" id="KW-0472">Membrane</keyword>
<keyword evidence="4 8" id="KW-0762">Sugar transport</keyword>
<evidence type="ECO:0000313" key="12">
    <source>
        <dbReference type="Proteomes" id="UP000195781"/>
    </source>
</evidence>
<feature type="transmembrane region" description="Helical" evidence="9">
    <location>
        <begin position="148"/>
        <end position="171"/>
    </location>
</feature>
<dbReference type="InterPro" id="IPR003352">
    <property type="entry name" value="PTS_EIIC"/>
</dbReference>
<keyword evidence="3 8" id="KW-1003">Cell membrane</keyword>
<feature type="domain" description="PTS EIIC type-3" evidence="10">
    <location>
        <begin position="11"/>
        <end position="424"/>
    </location>
</feature>
<keyword evidence="12" id="KW-1185">Reference proteome</keyword>
<feature type="transmembrane region" description="Helical" evidence="9">
    <location>
        <begin position="192"/>
        <end position="215"/>
    </location>
</feature>
<comment type="function">
    <text evidence="8">The phosphoenolpyruvate-dependent sugar phosphotransferase system (PTS), a major carbohydrate active -transport system, catalyzes the phosphorylation of incoming sugar substrates concomitant with their translocation across the cell membrane.</text>
</comment>
<dbReference type="InterPro" id="IPR004501">
    <property type="entry name" value="PTS_EIIC_3"/>
</dbReference>
<gene>
    <name evidence="11" type="ORF">B5G02_00820</name>
</gene>
<keyword evidence="2 8" id="KW-0813">Transport</keyword>
<dbReference type="PANTHER" id="PTHR33989:SF4">
    <property type="entry name" value="PTS SYSTEM N,N'-DIACETYLCHITOBIOSE-SPECIFIC EIIC COMPONENT"/>
    <property type="match status" value="1"/>
</dbReference>
<dbReference type="GO" id="GO:1901264">
    <property type="term" value="P:carbohydrate derivative transport"/>
    <property type="evidence" value="ECO:0007669"/>
    <property type="project" value="TreeGrafter"/>
</dbReference>
<reference evidence="12" key="1">
    <citation type="submission" date="2017-04" db="EMBL/GenBank/DDBJ databases">
        <title>Function of individual gut microbiota members based on whole genome sequencing of pure cultures obtained from chicken caecum.</title>
        <authorList>
            <person name="Medvecky M."/>
            <person name="Cejkova D."/>
            <person name="Polansky O."/>
            <person name="Karasova D."/>
            <person name="Kubasova T."/>
            <person name="Cizek A."/>
            <person name="Rychlik I."/>
        </authorList>
    </citation>
    <scope>NUCLEOTIDE SEQUENCE [LARGE SCALE GENOMIC DNA]</scope>
    <source>
        <strain evidence="12">An5</strain>
    </source>
</reference>
<feature type="transmembrane region" description="Helical" evidence="9">
    <location>
        <begin position="395"/>
        <end position="422"/>
    </location>
</feature>